<dbReference type="AlphaFoldDB" id="B8HN57"/>
<accession>B8HN57</accession>
<gene>
    <name evidence="1" type="ordered locus">Cyan7425_4884</name>
</gene>
<sequence>MQQVYIYLQQLWRKTVLLGCFSLLVWAGFTFTVAQPGYTAVNNQSTAQEEIITPVVGEVSSREEAYEKAVEVAQDPEGLDKEYEKELQEYEAEHAGNGNLVEAAKQVVDKVTGKD</sequence>
<dbReference type="KEGG" id="cyn:Cyan7425_4884"/>
<reference evidence="1" key="1">
    <citation type="submission" date="2009-01" db="EMBL/GenBank/DDBJ databases">
        <title>Complete sequence of chromosome Cyanothece sp. PCC 7425.</title>
        <authorList>
            <consortium name="US DOE Joint Genome Institute"/>
            <person name="Lucas S."/>
            <person name="Copeland A."/>
            <person name="Lapidus A."/>
            <person name="Glavina del Rio T."/>
            <person name="Dalin E."/>
            <person name="Tice H."/>
            <person name="Bruce D."/>
            <person name="Goodwin L."/>
            <person name="Pitluck S."/>
            <person name="Sims D."/>
            <person name="Meineke L."/>
            <person name="Brettin T."/>
            <person name="Detter J.C."/>
            <person name="Han C."/>
            <person name="Larimer F."/>
            <person name="Land M."/>
            <person name="Hauser L."/>
            <person name="Kyrpides N."/>
            <person name="Ovchinnikova G."/>
            <person name="Liberton M."/>
            <person name="Stoeckel J."/>
            <person name="Banerjee A."/>
            <person name="Singh A."/>
            <person name="Page L."/>
            <person name="Sato H."/>
            <person name="Zhao L."/>
            <person name="Sherman L."/>
            <person name="Pakrasi H."/>
            <person name="Richardson P."/>
        </authorList>
    </citation>
    <scope>NUCLEOTIDE SEQUENCE</scope>
    <source>
        <strain evidence="1">PCC 7425</strain>
    </source>
</reference>
<name>B8HN57_CYAP4</name>
<organism evidence="1">
    <name type="scientific">Cyanothece sp. (strain PCC 7425 / ATCC 29141)</name>
    <dbReference type="NCBI Taxonomy" id="395961"/>
    <lineage>
        <taxon>Bacteria</taxon>
        <taxon>Bacillati</taxon>
        <taxon>Cyanobacteriota</taxon>
        <taxon>Cyanophyceae</taxon>
        <taxon>Gomontiellales</taxon>
        <taxon>Cyanothecaceae</taxon>
        <taxon>Cyanothece</taxon>
    </lineage>
</organism>
<evidence type="ECO:0000313" key="1">
    <source>
        <dbReference type="EMBL" id="ACL47184.1"/>
    </source>
</evidence>
<proteinExistence type="predicted"/>
<protein>
    <submittedName>
        <fullName evidence="1">Uncharacterized protein</fullName>
    </submittedName>
</protein>
<dbReference type="HOGENOM" id="CLU_2104956_0_0_3"/>
<dbReference type="EMBL" id="CP001344">
    <property type="protein sequence ID" value="ACL47184.1"/>
    <property type="molecule type" value="Genomic_DNA"/>
</dbReference>